<keyword evidence="4" id="KW-0131">Cell cycle</keyword>
<evidence type="ECO:0000256" key="4">
    <source>
        <dbReference type="ARBA" id="ARBA00023306"/>
    </source>
</evidence>
<gene>
    <name evidence="9" type="primary">LOC107962817</name>
</gene>
<reference evidence="8" key="1">
    <citation type="journal article" date="2020" name="Nat. Genet.">
        <title>Genomic diversifications of five Gossypium allopolyploid species and their impact on cotton improvement.</title>
        <authorList>
            <person name="Chen Z.J."/>
            <person name="Sreedasyam A."/>
            <person name="Ando A."/>
            <person name="Song Q."/>
            <person name="De Santiago L.M."/>
            <person name="Hulse-Kemp A.M."/>
            <person name="Ding M."/>
            <person name="Ye W."/>
            <person name="Kirkbride R.C."/>
            <person name="Jenkins J."/>
            <person name="Plott C."/>
            <person name="Lovell J."/>
            <person name="Lin Y.M."/>
            <person name="Vaughn R."/>
            <person name="Liu B."/>
            <person name="Simpson S."/>
            <person name="Scheffler B.E."/>
            <person name="Wen L."/>
            <person name="Saski C.A."/>
            <person name="Grover C.E."/>
            <person name="Hu G."/>
            <person name="Conover J.L."/>
            <person name="Carlson J.W."/>
            <person name="Shu S."/>
            <person name="Boston L.B."/>
            <person name="Williams M."/>
            <person name="Peterson D.G."/>
            <person name="McGee K."/>
            <person name="Jones D.C."/>
            <person name="Wendel J.F."/>
            <person name="Stelly D.M."/>
            <person name="Grimwood J."/>
            <person name="Schmutz J."/>
        </authorList>
    </citation>
    <scope>NUCLEOTIDE SEQUENCE [LARGE SCALE GENOMIC DNA]</scope>
    <source>
        <strain evidence="8">cv. TM-1</strain>
    </source>
</reference>
<feature type="compositionally biased region" description="Basic and acidic residues" evidence="6">
    <location>
        <begin position="78"/>
        <end position="95"/>
    </location>
</feature>
<evidence type="ECO:0000313" key="8">
    <source>
        <dbReference type="Proteomes" id="UP000818029"/>
    </source>
</evidence>
<dbReference type="Proteomes" id="UP000818029">
    <property type="component" value="Chromosome D08"/>
</dbReference>
<dbReference type="Gene3D" id="4.10.365.10">
    <property type="entry name" value="p27"/>
    <property type="match status" value="1"/>
</dbReference>
<accession>A0A1U8PUK4</accession>
<dbReference type="Pfam" id="PF02234">
    <property type="entry name" value="CDI"/>
    <property type="match status" value="1"/>
</dbReference>
<dbReference type="GeneID" id="107962817"/>
<reference evidence="9" key="2">
    <citation type="submission" date="2025-08" db="UniProtKB">
        <authorList>
            <consortium name="RefSeq"/>
        </authorList>
    </citation>
    <scope>IDENTIFICATION</scope>
</reference>
<feature type="region of interest" description="Disordered" evidence="6">
    <location>
        <begin position="68"/>
        <end position="99"/>
    </location>
</feature>
<keyword evidence="3 5" id="KW-0649">Protein kinase inhibitor</keyword>
<dbReference type="PANTHER" id="PTHR46776">
    <property type="entry name" value="CYCLIN-DEPENDENT KINASE INHIBITOR 4-RELATED"/>
    <property type="match status" value="1"/>
</dbReference>
<evidence type="ECO:0000256" key="3">
    <source>
        <dbReference type="ARBA" id="ARBA00023013"/>
    </source>
</evidence>
<evidence type="ECO:0000259" key="7">
    <source>
        <dbReference type="Pfam" id="PF02234"/>
    </source>
</evidence>
<comment type="subcellular location">
    <subcellularLocation>
        <location evidence="1">Nucleus</location>
        <location evidence="1">Nucleoplasm</location>
    </subcellularLocation>
</comment>
<dbReference type="PIRSF" id="PIRSF017811">
    <property type="entry name" value="CDK_inhib_pln"/>
    <property type="match status" value="1"/>
</dbReference>
<evidence type="ECO:0000256" key="6">
    <source>
        <dbReference type="SAM" id="MobiDB-lite"/>
    </source>
</evidence>
<protein>
    <recommendedName>
        <fullName evidence="5">Cyclin-dependent kinase inhibitor</fullName>
    </recommendedName>
</protein>
<evidence type="ECO:0000313" key="9">
    <source>
        <dbReference type="RefSeq" id="XP_016754837.1"/>
    </source>
</evidence>
<dbReference type="GO" id="GO:0005654">
    <property type="term" value="C:nucleoplasm"/>
    <property type="evidence" value="ECO:0007669"/>
    <property type="project" value="UniProtKB-SubCell"/>
</dbReference>
<dbReference type="RefSeq" id="XP_016754837.1">
    <property type="nucleotide sequence ID" value="XM_016899348.2"/>
</dbReference>
<dbReference type="STRING" id="3635.A0A1U8PUK4"/>
<sequence>MKKSKITGDVAVMEVSHRSTMGSRTRAAKTLALQRLSKTTQVTQIVGSNQDVSSLSYLQLRNRRLEKLASPVSSKTKQRQEEKESGFREEEEGKNGGKKNKGCFGNREIVLEVGICCGTEQAMDFELRDRSTRESTPCSLTKDLKTIPSPGLVNDVLQSVPSTQEMEEFFVYAEQQQHRRFIEKYNFDIVNDLPLQGRYDWVKIIP</sequence>
<dbReference type="AlphaFoldDB" id="A0A1U8PUK4"/>
<evidence type="ECO:0000256" key="1">
    <source>
        <dbReference type="ARBA" id="ARBA00004642"/>
    </source>
</evidence>
<dbReference type="InterPro" id="IPR003175">
    <property type="entry name" value="CDI_dom"/>
</dbReference>
<evidence type="ECO:0000256" key="5">
    <source>
        <dbReference type="PIRNR" id="PIRNR017811"/>
    </source>
</evidence>
<dbReference type="OrthoDB" id="6373236at2759"/>
<dbReference type="GO" id="GO:0004861">
    <property type="term" value="F:cyclin-dependent protein serine/threonine kinase inhibitor activity"/>
    <property type="evidence" value="ECO:0000318"/>
    <property type="project" value="GO_Central"/>
</dbReference>
<proteinExistence type="inferred from homology"/>
<dbReference type="KEGG" id="ghi:107962817"/>
<name>A0A1U8PUK4_GOSHI</name>
<evidence type="ECO:0000256" key="2">
    <source>
        <dbReference type="ARBA" id="ARBA00010274"/>
    </source>
</evidence>
<dbReference type="PaxDb" id="3635-A0A1U8PUK4"/>
<organism evidence="8 9">
    <name type="scientific">Gossypium hirsutum</name>
    <name type="common">Upland cotton</name>
    <name type="synonym">Gossypium mexicanum</name>
    <dbReference type="NCBI Taxonomy" id="3635"/>
    <lineage>
        <taxon>Eukaryota</taxon>
        <taxon>Viridiplantae</taxon>
        <taxon>Streptophyta</taxon>
        <taxon>Embryophyta</taxon>
        <taxon>Tracheophyta</taxon>
        <taxon>Spermatophyta</taxon>
        <taxon>Magnoliopsida</taxon>
        <taxon>eudicotyledons</taxon>
        <taxon>Gunneridae</taxon>
        <taxon>Pentapetalae</taxon>
        <taxon>rosids</taxon>
        <taxon>malvids</taxon>
        <taxon>Malvales</taxon>
        <taxon>Malvaceae</taxon>
        <taxon>Malvoideae</taxon>
        <taxon>Gossypium</taxon>
    </lineage>
</organism>
<dbReference type="InterPro" id="IPR044898">
    <property type="entry name" value="CDI_dom_sf"/>
</dbReference>
<dbReference type="InterPro" id="IPR044275">
    <property type="entry name" value="KRP"/>
</dbReference>
<dbReference type="GO" id="GO:0005634">
    <property type="term" value="C:nucleus"/>
    <property type="evidence" value="ECO:0000318"/>
    <property type="project" value="GO_Central"/>
</dbReference>
<feature type="domain" description="Cyclin-dependent kinase inhibitor" evidence="7">
    <location>
        <begin position="161"/>
        <end position="204"/>
    </location>
</feature>
<comment type="similarity">
    <text evidence="2 5">Belongs to the CDI family. ICK/KRP subfamily.</text>
</comment>
<dbReference type="GO" id="GO:0051726">
    <property type="term" value="P:regulation of cell cycle"/>
    <property type="evidence" value="ECO:0007669"/>
    <property type="project" value="InterPro"/>
</dbReference>
<keyword evidence="8" id="KW-1185">Reference proteome</keyword>
<dbReference type="GO" id="GO:0045740">
    <property type="term" value="P:positive regulation of DNA replication"/>
    <property type="evidence" value="ECO:0000318"/>
    <property type="project" value="GO_Central"/>
</dbReference>